<dbReference type="AlphaFoldDB" id="A0A2A8HA08"/>
<sequence length="133" mass="14703">MVTPQVGWEVVQVYDLSNDSFSASEPYQKCVEIYPSVKFCFSINPPLNSDSIWGKFTIKLTDKPVASSDFSLGNPVIIKWNIASSKTTNLNALSASLYKNSNGNYCIGTKYSSSGPEGVVIKYPNQEFILPFQ</sequence>
<dbReference type="RefSeq" id="WP_098227257.1">
    <property type="nucleotide sequence ID" value="NZ_NUBY01000135.1"/>
</dbReference>
<comment type="caution">
    <text evidence="1">The sequence shown here is derived from an EMBL/GenBank/DDBJ whole genome shotgun (WGS) entry which is preliminary data.</text>
</comment>
<proteinExistence type="predicted"/>
<dbReference type="Proteomes" id="UP000220841">
    <property type="component" value="Unassembled WGS sequence"/>
</dbReference>
<organism evidence="1 2">
    <name type="scientific">Bacillus toyonensis</name>
    <dbReference type="NCBI Taxonomy" id="155322"/>
    <lineage>
        <taxon>Bacteria</taxon>
        <taxon>Bacillati</taxon>
        <taxon>Bacillota</taxon>
        <taxon>Bacilli</taxon>
        <taxon>Bacillales</taxon>
        <taxon>Bacillaceae</taxon>
        <taxon>Bacillus</taxon>
        <taxon>Bacillus cereus group</taxon>
    </lineage>
</organism>
<evidence type="ECO:0000313" key="1">
    <source>
        <dbReference type="EMBL" id="PEQ00281.1"/>
    </source>
</evidence>
<accession>A0A2A8HA08</accession>
<name>A0A2A8HA08_9BACI</name>
<protein>
    <submittedName>
        <fullName evidence="1">Uncharacterized protein</fullName>
    </submittedName>
</protein>
<gene>
    <name evidence="1" type="ORF">CN585_23160</name>
</gene>
<reference evidence="1 2" key="1">
    <citation type="submission" date="2017-09" db="EMBL/GenBank/DDBJ databases">
        <title>Large-scale bioinformatics analysis of Bacillus genomes uncovers conserved roles of natural products in bacterial physiology.</title>
        <authorList>
            <consortium name="Agbiome Team Llc"/>
            <person name="Bleich R.M."/>
            <person name="Grubbs K.J."/>
            <person name="Santa Maria K.C."/>
            <person name="Allen S.E."/>
            <person name="Farag S."/>
            <person name="Shank E.A."/>
            <person name="Bowers A."/>
        </authorList>
    </citation>
    <scope>NUCLEOTIDE SEQUENCE [LARGE SCALE GENOMIC DNA]</scope>
    <source>
        <strain evidence="1 2">AFS021349</strain>
    </source>
</reference>
<dbReference type="EMBL" id="NUBY01000135">
    <property type="protein sequence ID" value="PEQ00281.1"/>
    <property type="molecule type" value="Genomic_DNA"/>
</dbReference>
<evidence type="ECO:0000313" key="2">
    <source>
        <dbReference type="Proteomes" id="UP000220841"/>
    </source>
</evidence>